<keyword evidence="4" id="KW-1003">Cell membrane</keyword>
<dbReference type="InterPro" id="IPR003594">
    <property type="entry name" value="HATPase_dom"/>
</dbReference>
<evidence type="ECO:0000256" key="7">
    <source>
        <dbReference type="ARBA" id="ARBA00022692"/>
    </source>
</evidence>
<dbReference type="SUPFAM" id="SSF47384">
    <property type="entry name" value="Homodimeric domain of signal transducing histidine kinase"/>
    <property type="match status" value="1"/>
</dbReference>
<comment type="catalytic activity">
    <reaction evidence="1">
        <text>ATP + protein L-histidine = ADP + protein N-phospho-L-histidine.</text>
        <dbReference type="EC" id="2.7.13.3"/>
    </reaction>
</comment>
<evidence type="ECO:0000256" key="2">
    <source>
        <dbReference type="ARBA" id="ARBA00004651"/>
    </source>
</evidence>
<sequence>MDSVKYILRRFIGSSILISLLFIVLNIAGFLLFSYMLFVSKYSDNLDTSDSREIKSNLIMIEDNLVLKDGKFILDDSSKEILHKNKVWAMLIDNNGDRIWGFDLPKEIPSHYTLTDVAKFSRFFLKDYPVYVWEHPNGILVTGYPKDKYTKFNLTYTVKEIEQFPMLIIGMFLVNAIVTFLIALFIGLKMVKSIKPIITGIKLMSKGEPVLLQEKGILSDISKSINTVSKELQMKDEKLRKKEEARSNWIAGISHDIRTPLSMIIGYAGELEESSSLSNREQEQVSIICNQGIKIRELVNDLNLVSKLEYNMQALNCDKIRVSAFLRELISEFINNNLDNDFYVELDILNEDIIIDADKKLLKRAISNLIQNSITHNQQGCNIRVTSKSDLDFCYIIVEDDGKGMSQERINSLLKSQNGLSEAYAKGQNHGLGILIVSGIINAHRGKLDITSIDSQGLKTILKLPLIK</sequence>
<dbReference type="InterPro" id="IPR003661">
    <property type="entry name" value="HisK_dim/P_dom"/>
</dbReference>
<evidence type="ECO:0000313" key="17">
    <source>
        <dbReference type="EMBL" id="CDS83969.1"/>
    </source>
</evidence>
<dbReference type="AlphaFoldDB" id="A0A069B1Y7"/>
<keyword evidence="7 14" id="KW-0812">Transmembrane</keyword>
<keyword evidence="8" id="KW-0547">Nucleotide-binding</keyword>
<dbReference type="Gene3D" id="1.10.287.130">
    <property type="match status" value="1"/>
</dbReference>
<dbReference type="EMBL" id="LK932474">
    <property type="protein sequence ID" value="CDS83860.1"/>
    <property type="molecule type" value="Genomic_DNA"/>
</dbReference>
<name>A0A069B1Y7_CLODI</name>
<dbReference type="PROSITE" id="PS50109">
    <property type="entry name" value="HIS_KIN"/>
    <property type="match status" value="1"/>
</dbReference>
<feature type="transmembrane region" description="Helical" evidence="14">
    <location>
        <begin position="164"/>
        <end position="188"/>
    </location>
</feature>
<feature type="domain" description="Histidine kinase" evidence="15">
    <location>
        <begin position="252"/>
        <end position="468"/>
    </location>
</feature>
<evidence type="ECO:0000256" key="14">
    <source>
        <dbReference type="SAM" id="Phobius"/>
    </source>
</evidence>
<evidence type="ECO:0000256" key="5">
    <source>
        <dbReference type="ARBA" id="ARBA00022553"/>
    </source>
</evidence>
<organism evidence="18">
    <name type="scientific">Clostridioides difficile</name>
    <name type="common">Peptoclostridium difficile</name>
    <dbReference type="NCBI Taxonomy" id="1496"/>
    <lineage>
        <taxon>Bacteria</taxon>
        <taxon>Bacillati</taxon>
        <taxon>Bacillota</taxon>
        <taxon>Clostridia</taxon>
        <taxon>Peptostreptococcales</taxon>
        <taxon>Peptostreptococcaceae</taxon>
        <taxon>Clostridioides</taxon>
    </lineage>
</organism>
<evidence type="ECO:0000256" key="10">
    <source>
        <dbReference type="ARBA" id="ARBA00022840"/>
    </source>
</evidence>
<evidence type="ECO:0000256" key="12">
    <source>
        <dbReference type="ARBA" id="ARBA00023012"/>
    </source>
</evidence>
<protein>
    <recommendedName>
        <fullName evidence="3">histidine kinase</fullName>
        <ecNumber evidence="3">2.7.13.3</ecNumber>
    </recommendedName>
</protein>
<keyword evidence="9 18" id="KW-0418">Kinase</keyword>
<dbReference type="Pfam" id="PF02518">
    <property type="entry name" value="HATPase_c"/>
    <property type="match status" value="1"/>
</dbReference>
<dbReference type="InterPro" id="IPR004358">
    <property type="entry name" value="Sig_transdc_His_kin-like_C"/>
</dbReference>
<dbReference type="PRINTS" id="PR00344">
    <property type="entry name" value="BCTRLSENSOR"/>
</dbReference>
<evidence type="ECO:0000256" key="9">
    <source>
        <dbReference type="ARBA" id="ARBA00022777"/>
    </source>
</evidence>
<keyword evidence="11 14" id="KW-1133">Transmembrane helix</keyword>
<proteinExistence type="predicted"/>
<evidence type="ECO:0000259" key="15">
    <source>
        <dbReference type="PROSITE" id="PS50109"/>
    </source>
</evidence>
<keyword evidence="6" id="KW-0808">Transferase</keyword>
<dbReference type="GO" id="GO:0005886">
    <property type="term" value="C:plasma membrane"/>
    <property type="evidence" value="ECO:0007669"/>
    <property type="project" value="UniProtKB-SubCell"/>
</dbReference>
<dbReference type="InterPro" id="IPR005467">
    <property type="entry name" value="His_kinase_dom"/>
</dbReference>
<keyword evidence="10" id="KW-0067">ATP-binding</keyword>
<dbReference type="InterPro" id="IPR050398">
    <property type="entry name" value="HssS/ArlS-like"/>
</dbReference>
<evidence type="ECO:0000256" key="4">
    <source>
        <dbReference type="ARBA" id="ARBA00022475"/>
    </source>
</evidence>
<evidence type="ECO:0000256" key="8">
    <source>
        <dbReference type="ARBA" id="ARBA00022741"/>
    </source>
</evidence>
<dbReference type="Pfam" id="PF00512">
    <property type="entry name" value="HisKA"/>
    <property type="match status" value="1"/>
</dbReference>
<feature type="transmembrane region" description="Helical" evidence="14">
    <location>
        <begin position="12"/>
        <end position="38"/>
    </location>
</feature>
<dbReference type="CDD" id="cd00075">
    <property type="entry name" value="HATPase"/>
    <property type="match status" value="1"/>
</dbReference>
<evidence type="ECO:0000313" key="18">
    <source>
        <dbReference type="EMBL" id="CDT75350.1"/>
    </source>
</evidence>
<evidence type="ECO:0000256" key="3">
    <source>
        <dbReference type="ARBA" id="ARBA00012438"/>
    </source>
</evidence>
<dbReference type="EC" id="2.7.13.3" evidence="3"/>
<comment type="subcellular location">
    <subcellularLocation>
        <location evidence="2">Cell membrane</location>
        <topology evidence="2">Multi-pass membrane protein</topology>
    </subcellularLocation>
</comment>
<dbReference type="CDD" id="cd00082">
    <property type="entry name" value="HisKA"/>
    <property type="match status" value="1"/>
</dbReference>
<dbReference type="SUPFAM" id="SSF55874">
    <property type="entry name" value="ATPase domain of HSP90 chaperone/DNA topoisomerase II/histidine kinase"/>
    <property type="match status" value="1"/>
</dbReference>
<dbReference type="EMBL" id="LK933427">
    <property type="protein sequence ID" value="CDT75350.1"/>
    <property type="molecule type" value="Genomic_DNA"/>
</dbReference>
<dbReference type="GO" id="GO:0000155">
    <property type="term" value="F:phosphorelay sensor kinase activity"/>
    <property type="evidence" value="ECO:0007669"/>
    <property type="project" value="InterPro"/>
</dbReference>
<evidence type="ECO:0000313" key="16">
    <source>
        <dbReference type="EMBL" id="CDS83860.1"/>
    </source>
</evidence>
<evidence type="ECO:0000256" key="13">
    <source>
        <dbReference type="ARBA" id="ARBA00023136"/>
    </source>
</evidence>
<keyword evidence="13 14" id="KW-0472">Membrane</keyword>
<dbReference type="EMBL" id="LK932358">
    <property type="protein sequence ID" value="CDS83969.1"/>
    <property type="molecule type" value="Genomic_DNA"/>
</dbReference>
<accession>A0A069B1Y7</accession>
<dbReference type="SMART" id="SM00387">
    <property type="entry name" value="HATPase_c"/>
    <property type="match status" value="1"/>
</dbReference>
<dbReference type="SMART" id="SM00388">
    <property type="entry name" value="HisKA"/>
    <property type="match status" value="1"/>
</dbReference>
<dbReference type="Gene3D" id="3.30.565.10">
    <property type="entry name" value="Histidine kinase-like ATPase, C-terminal domain"/>
    <property type="match status" value="1"/>
</dbReference>
<reference evidence="18" key="1">
    <citation type="submission" date="2014-07" db="EMBL/GenBank/DDBJ databases">
        <authorList>
            <person name="Monot Marc"/>
        </authorList>
    </citation>
    <scope>NUCLEOTIDE SEQUENCE</scope>
    <source>
        <strain evidence="18">7032989</strain>
        <strain evidence="17">7032994</strain>
    </source>
</reference>
<evidence type="ECO:0000256" key="1">
    <source>
        <dbReference type="ARBA" id="ARBA00000085"/>
    </source>
</evidence>
<dbReference type="GO" id="GO:0005524">
    <property type="term" value="F:ATP binding"/>
    <property type="evidence" value="ECO:0007669"/>
    <property type="project" value="UniProtKB-KW"/>
</dbReference>
<evidence type="ECO:0000256" key="6">
    <source>
        <dbReference type="ARBA" id="ARBA00022679"/>
    </source>
</evidence>
<dbReference type="PANTHER" id="PTHR45528">
    <property type="entry name" value="SENSOR HISTIDINE KINASE CPXA"/>
    <property type="match status" value="1"/>
</dbReference>
<gene>
    <name evidence="18" type="ORF">BN1095_720001</name>
    <name evidence="16" type="ORF">BN1096_240038</name>
    <name evidence="17" type="ORF">BN1097_230037</name>
</gene>
<evidence type="ECO:0000256" key="11">
    <source>
        <dbReference type="ARBA" id="ARBA00022989"/>
    </source>
</evidence>
<dbReference type="InterPro" id="IPR036097">
    <property type="entry name" value="HisK_dim/P_sf"/>
</dbReference>
<dbReference type="PANTHER" id="PTHR45528:SF1">
    <property type="entry name" value="SENSOR HISTIDINE KINASE CPXA"/>
    <property type="match status" value="1"/>
</dbReference>
<keyword evidence="12" id="KW-0902">Two-component regulatory system</keyword>
<keyword evidence="5" id="KW-0597">Phosphoprotein</keyword>
<dbReference type="RefSeq" id="WP_009895701.1">
    <property type="nucleotide sequence ID" value="NZ_BBYB01000015.1"/>
</dbReference>
<dbReference type="InterPro" id="IPR036890">
    <property type="entry name" value="HATPase_C_sf"/>
</dbReference>